<reference evidence="3" key="2">
    <citation type="journal article" date="2018" name="ISME J.">
        <title>A dynamic microbial community with high functional redundancy inhabits the cold, oxic subseafloor aquifer.</title>
        <authorList>
            <person name="Tully B.J."/>
            <person name="Wheat C.G."/>
            <person name="Glazer B.T."/>
            <person name="Huber J.A."/>
        </authorList>
    </citation>
    <scope>NUCLEOTIDE SEQUENCE</scope>
    <source>
        <strain evidence="3">NORP83</strain>
    </source>
</reference>
<comment type="caution">
    <text evidence="3">The sequence shown here is derived from an EMBL/GenBank/DDBJ whole genome shotgun (WGS) entry which is preliminary data.</text>
</comment>
<feature type="transmembrane region" description="Helical" evidence="2">
    <location>
        <begin position="86"/>
        <end position="106"/>
    </location>
</feature>
<organism evidence="3">
    <name type="scientific">OCS116 cluster bacterium</name>
    <dbReference type="NCBI Taxonomy" id="2030921"/>
    <lineage>
        <taxon>Bacteria</taxon>
        <taxon>Pseudomonadati</taxon>
        <taxon>Pseudomonadota</taxon>
        <taxon>Alphaproteobacteria</taxon>
        <taxon>OCS116 cluster</taxon>
    </lineage>
</organism>
<evidence type="ECO:0000256" key="1">
    <source>
        <dbReference type="ARBA" id="ARBA00009617"/>
    </source>
</evidence>
<dbReference type="InterPro" id="IPR039672">
    <property type="entry name" value="MFS_2"/>
</dbReference>
<reference key="1">
    <citation type="submission" date="2017-08" db="EMBL/GenBank/DDBJ databases">
        <title>A dynamic microbial community with high functional redundancy inhabits the cold, oxic subseafloor aquifer.</title>
        <authorList>
            <person name="Tully B.J."/>
            <person name="Wheat C.G."/>
            <person name="Glazer B.T."/>
            <person name="Huber J.A."/>
        </authorList>
    </citation>
    <scope>NUCLEOTIDE SEQUENCE [LARGE SCALE GENOMIC DNA]</scope>
</reference>
<feature type="transmembrane region" description="Helical" evidence="2">
    <location>
        <begin position="429"/>
        <end position="448"/>
    </location>
</feature>
<gene>
    <name evidence="3" type="ORF">COB13_00510</name>
</gene>
<dbReference type="PANTHER" id="PTHR11328">
    <property type="entry name" value="MAJOR FACILITATOR SUPERFAMILY DOMAIN-CONTAINING PROTEIN"/>
    <property type="match status" value="1"/>
</dbReference>
<evidence type="ECO:0008006" key="4">
    <source>
        <dbReference type="Google" id="ProtNLM"/>
    </source>
</evidence>
<feature type="transmembrane region" description="Helical" evidence="2">
    <location>
        <begin position="46"/>
        <end position="65"/>
    </location>
</feature>
<dbReference type="Pfam" id="PF13347">
    <property type="entry name" value="MFS_2"/>
    <property type="match status" value="1"/>
</dbReference>
<dbReference type="PANTHER" id="PTHR11328:SF24">
    <property type="entry name" value="MAJOR FACILITATOR SUPERFAMILY (MFS) PROFILE DOMAIN-CONTAINING PROTEIN"/>
    <property type="match status" value="1"/>
</dbReference>
<feature type="transmembrane region" description="Helical" evidence="2">
    <location>
        <begin position="308"/>
        <end position="329"/>
    </location>
</feature>
<feature type="transmembrane region" description="Helical" evidence="2">
    <location>
        <begin position="118"/>
        <end position="139"/>
    </location>
</feature>
<feature type="transmembrane region" description="Helical" evidence="2">
    <location>
        <begin position="387"/>
        <end position="409"/>
    </location>
</feature>
<dbReference type="SUPFAM" id="SSF103473">
    <property type="entry name" value="MFS general substrate transporter"/>
    <property type="match status" value="1"/>
</dbReference>
<dbReference type="GO" id="GO:0005886">
    <property type="term" value="C:plasma membrane"/>
    <property type="evidence" value="ECO:0007669"/>
    <property type="project" value="TreeGrafter"/>
</dbReference>
<dbReference type="GO" id="GO:0015293">
    <property type="term" value="F:symporter activity"/>
    <property type="evidence" value="ECO:0007669"/>
    <property type="project" value="InterPro"/>
</dbReference>
<evidence type="ECO:0000313" key="3">
    <source>
        <dbReference type="EMBL" id="PCJ03752.1"/>
    </source>
</evidence>
<protein>
    <recommendedName>
        <fullName evidence="4">MFS transporter</fullName>
    </recommendedName>
</protein>
<feature type="transmembrane region" description="Helical" evidence="2">
    <location>
        <begin position="160"/>
        <end position="180"/>
    </location>
</feature>
<feature type="transmembrane region" description="Helical" evidence="2">
    <location>
        <begin position="281"/>
        <end position="301"/>
    </location>
</feature>
<comment type="similarity">
    <text evidence="1">Belongs to the sodium:galactoside symporter (TC 2.A.2) family.</text>
</comment>
<feature type="transmembrane region" description="Helical" evidence="2">
    <location>
        <begin position="21"/>
        <end position="40"/>
    </location>
</feature>
<accession>A0A2A4Z9R9</accession>
<sequence length="470" mass="51250">MTESTARQTIPTGQKFSYGMGAIAYALPYQVMATFFLFFVTTILHISPLVAGGIVAISVLWDAITDPWIGNISDRTISKRFGRRHQYLLIGGVGTAIGSLLLWSIAPDMSMSLKIGALLVAVLFTKTMNTFYGAPYYALGSVLSNDYDERSSLQAYRATFHIIGMILAVVGIQVFIFRSTPEFPRGQLNPDVYPMVGVAVAVITFIVAAIATWLIPKDRVTLAQTTGLSLRKLVMDSLKNKSFRAIVLIIFLIEVVFQMTISMGTHVNTFTYHLTGGQMGILGLSLLGMSALSQPFWVFICRKFEKRFALALGMILGLIGFVGMPWAHVGFGWLPIDAPNTLVTLAIFSAIAGVGNGAFMTVPFAMVADATDAGEIESNERQEGLYFGLYTFAYKFGIAISTLLAGALLEVIGFDSNLSEQTVDTSYQLAMAPTWLLILVAPVIFWLIGKYKISRSTHAKTIAELASREA</sequence>
<keyword evidence="2" id="KW-1133">Transmembrane helix</keyword>
<dbReference type="EMBL" id="NVUS01000001">
    <property type="protein sequence ID" value="PCJ03752.1"/>
    <property type="molecule type" value="Genomic_DNA"/>
</dbReference>
<keyword evidence="2" id="KW-0812">Transmembrane</keyword>
<proteinExistence type="inferred from homology"/>
<feature type="transmembrane region" description="Helical" evidence="2">
    <location>
        <begin position="192"/>
        <end position="215"/>
    </location>
</feature>
<dbReference type="Gene3D" id="1.20.1250.20">
    <property type="entry name" value="MFS general substrate transporter like domains"/>
    <property type="match status" value="2"/>
</dbReference>
<keyword evidence="2" id="KW-0472">Membrane</keyword>
<dbReference type="AlphaFoldDB" id="A0A2A4Z9R9"/>
<name>A0A2A4Z9R9_9PROT</name>
<feature type="transmembrane region" description="Helical" evidence="2">
    <location>
        <begin position="242"/>
        <end position="261"/>
    </location>
</feature>
<evidence type="ECO:0000256" key="2">
    <source>
        <dbReference type="SAM" id="Phobius"/>
    </source>
</evidence>
<dbReference type="InterPro" id="IPR036259">
    <property type="entry name" value="MFS_trans_sf"/>
</dbReference>
<dbReference type="GO" id="GO:0008643">
    <property type="term" value="P:carbohydrate transport"/>
    <property type="evidence" value="ECO:0007669"/>
    <property type="project" value="InterPro"/>
</dbReference>
<feature type="transmembrane region" description="Helical" evidence="2">
    <location>
        <begin position="341"/>
        <end position="366"/>
    </location>
</feature>